<sequence length="389" mass="41590">MPNGTAGEKNARDLADNAPVWHPASNRAGALQHAPGPTVILTSAAEIMPKPIDWLWLHWLPRGKIIILAGQPGAGKTTQALSIAATVSAGGLWPDGSRCTVPGTVLLWSSEDDYHDTLVPRLMAAGADLNNIRFVDRVADETGELSFFDPARDVQLLSAKLSAIGGARLLIVDPIVSAVAGDSHKANDVRRNLQPLADLARDHGCAVLGVTHFRKDSHGTLPLDRVIGSQAFGAVARVVLVAAYDEAARRGVLARAKTNLGPGSGGFAYTLEESSVCDGRITTSVVRWREQVRGPARDILGAVEPCDENERSEREEAAAFLADLLADGPVATKVVRKEADGAGHAWRTIERAKRDLGIEAEKRGSTWYWVLPAVDSVSSVEPTEDRHDD</sequence>
<dbReference type="SMART" id="SM00382">
    <property type="entry name" value="AAA"/>
    <property type="match status" value="1"/>
</dbReference>
<dbReference type="Pfam" id="PF13481">
    <property type="entry name" value="AAA_25"/>
    <property type="match status" value="1"/>
</dbReference>
<dbReference type="Gene3D" id="3.40.50.300">
    <property type="entry name" value="P-loop containing nucleotide triphosphate hydrolases"/>
    <property type="match status" value="1"/>
</dbReference>
<gene>
    <name evidence="2" type="ORF">C0Z18_18535</name>
</gene>
<name>A0A2N7VL36_9BURK</name>
<evidence type="ECO:0000313" key="3">
    <source>
        <dbReference type="Proteomes" id="UP000235616"/>
    </source>
</evidence>
<dbReference type="AlphaFoldDB" id="A0A2N7VL36"/>
<keyword evidence="3" id="KW-1185">Reference proteome</keyword>
<comment type="caution">
    <text evidence="2">The sequence shown here is derived from an EMBL/GenBank/DDBJ whole genome shotgun (WGS) entry which is preliminary data.</text>
</comment>
<accession>A0A2N7VL36</accession>
<feature type="domain" description="AAA+ ATPase" evidence="1">
    <location>
        <begin position="62"/>
        <end position="242"/>
    </location>
</feature>
<dbReference type="InterPro" id="IPR027417">
    <property type="entry name" value="P-loop_NTPase"/>
</dbReference>
<evidence type="ECO:0000313" key="2">
    <source>
        <dbReference type="EMBL" id="PMS17845.1"/>
    </source>
</evidence>
<proteinExistence type="predicted"/>
<organism evidence="2 3">
    <name type="scientific">Trinickia dabaoshanensis</name>
    <dbReference type="NCBI Taxonomy" id="564714"/>
    <lineage>
        <taxon>Bacteria</taxon>
        <taxon>Pseudomonadati</taxon>
        <taxon>Pseudomonadota</taxon>
        <taxon>Betaproteobacteria</taxon>
        <taxon>Burkholderiales</taxon>
        <taxon>Burkholderiaceae</taxon>
        <taxon>Trinickia</taxon>
    </lineage>
</organism>
<dbReference type="EMBL" id="PNYA01000017">
    <property type="protein sequence ID" value="PMS17845.1"/>
    <property type="molecule type" value="Genomic_DNA"/>
</dbReference>
<dbReference type="OrthoDB" id="8905164at2"/>
<dbReference type="InterPro" id="IPR003593">
    <property type="entry name" value="AAA+_ATPase"/>
</dbReference>
<reference evidence="2 3" key="1">
    <citation type="submission" date="2018-01" db="EMBL/GenBank/DDBJ databases">
        <title>Whole genome analyses suggest that Burkholderia sensu lato contains two further novel genera in the rhizoxinica-symbiotica group Mycetohabitans gen. nov., and Trinickia gen. nov.: implications for the evolution of diazotrophy and nodulation in the Burkholderiaceae.</title>
        <authorList>
            <person name="Estrada-de los Santos P."/>
            <person name="Palmer M."/>
            <person name="Chavez-Ramirez B."/>
            <person name="Beukes C."/>
            <person name="Steenkamp E.T."/>
            <person name="Hirsch A.M."/>
            <person name="Manyaka P."/>
            <person name="Maluk M."/>
            <person name="Lafos M."/>
            <person name="Crook M."/>
            <person name="Gross E."/>
            <person name="Simon M.F."/>
            <person name="Bueno dos Reis Junior F."/>
            <person name="Poole P.S."/>
            <person name="Venter S.N."/>
            <person name="James E.K."/>
        </authorList>
    </citation>
    <scope>NUCLEOTIDE SEQUENCE [LARGE SCALE GENOMIC DNA]</scope>
    <source>
        <strain evidence="2 3">GIMN1.004</strain>
    </source>
</reference>
<protein>
    <recommendedName>
        <fullName evidence="1">AAA+ ATPase domain-containing protein</fullName>
    </recommendedName>
</protein>
<dbReference type="Proteomes" id="UP000235616">
    <property type="component" value="Unassembled WGS sequence"/>
</dbReference>
<dbReference type="SUPFAM" id="SSF52540">
    <property type="entry name" value="P-loop containing nucleoside triphosphate hydrolases"/>
    <property type="match status" value="1"/>
</dbReference>
<evidence type="ECO:0000259" key="1">
    <source>
        <dbReference type="SMART" id="SM00382"/>
    </source>
</evidence>